<dbReference type="InParanoid" id="D3BUB6"/>
<dbReference type="GeneID" id="31367203"/>
<protein>
    <submittedName>
        <fullName evidence="1">Uncharacterized protein</fullName>
    </submittedName>
</protein>
<dbReference type="EMBL" id="ADBJ01000059">
    <property type="protein sequence ID" value="EFA75050.1"/>
    <property type="molecule type" value="Genomic_DNA"/>
</dbReference>
<evidence type="ECO:0000313" key="1">
    <source>
        <dbReference type="EMBL" id="EFA75050.1"/>
    </source>
</evidence>
<reference evidence="1 2" key="1">
    <citation type="journal article" date="2011" name="Genome Res.">
        <title>Phylogeny-wide analysis of social amoeba genomes highlights ancient origins for complex intercellular communication.</title>
        <authorList>
            <person name="Heidel A.J."/>
            <person name="Lawal H.M."/>
            <person name="Felder M."/>
            <person name="Schilde C."/>
            <person name="Helps N.R."/>
            <person name="Tunggal B."/>
            <person name="Rivero F."/>
            <person name="John U."/>
            <person name="Schleicher M."/>
            <person name="Eichinger L."/>
            <person name="Platzer M."/>
            <person name="Noegel A.A."/>
            <person name="Schaap P."/>
            <person name="Gloeckner G."/>
        </authorList>
    </citation>
    <scope>NUCLEOTIDE SEQUENCE [LARGE SCALE GENOMIC DNA]</scope>
    <source>
        <strain evidence="2">ATCC 26659 / Pp 5 / PN500</strain>
    </source>
</reference>
<comment type="caution">
    <text evidence="1">The sequence shown here is derived from an EMBL/GenBank/DDBJ whole genome shotgun (WGS) entry which is preliminary data.</text>
</comment>
<sequence>MGIPNSKVDSASCSNINSKNTVNLNTIRNETIDYLERSNSICTWDDNDINSPYLPGVIHTPSKELIFRKTSIQYIQV</sequence>
<keyword evidence="2" id="KW-1185">Reference proteome</keyword>
<name>D3BUB6_HETP5</name>
<organism evidence="1 2">
    <name type="scientific">Heterostelium pallidum (strain ATCC 26659 / Pp 5 / PN500)</name>
    <name type="common">Cellular slime mold</name>
    <name type="synonym">Polysphondylium pallidum</name>
    <dbReference type="NCBI Taxonomy" id="670386"/>
    <lineage>
        <taxon>Eukaryota</taxon>
        <taxon>Amoebozoa</taxon>
        <taxon>Evosea</taxon>
        <taxon>Eumycetozoa</taxon>
        <taxon>Dictyostelia</taxon>
        <taxon>Acytosteliales</taxon>
        <taxon>Acytosteliaceae</taxon>
        <taxon>Heterostelium</taxon>
    </lineage>
</organism>
<evidence type="ECO:0000313" key="2">
    <source>
        <dbReference type="Proteomes" id="UP000001396"/>
    </source>
</evidence>
<accession>D3BUB6</accession>
<proteinExistence type="predicted"/>
<dbReference type="Proteomes" id="UP000001396">
    <property type="component" value="Unassembled WGS sequence"/>
</dbReference>
<dbReference type="RefSeq" id="XP_020427184.1">
    <property type="nucleotide sequence ID" value="XM_020582484.1"/>
</dbReference>
<dbReference type="AlphaFoldDB" id="D3BUB6"/>
<gene>
    <name evidence="1" type="ORF">PPL_11735</name>
</gene>